<reference evidence="3" key="2">
    <citation type="journal article" date="2020" name="Nat. Commun.">
        <title>Large-scale genome sequencing of mycorrhizal fungi provides insights into the early evolution of symbiotic traits.</title>
        <authorList>
            <person name="Miyauchi S."/>
            <person name="Kiss E."/>
            <person name="Kuo A."/>
            <person name="Drula E."/>
            <person name="Kohler A."/>
            <person name="Sanchez-Garcia M."/>
            <person name="Morin E."/>
            <person name="Andreopoulos B."/>
            <person name="Barry K.W."/>
            <person name="Bonito G."/>
            <person name="Buee M."/>
            <person name="Carver A."/>
            <person name="Chen C."/>
            <person name="Cichocki N."/>
            <person name="Clum A."/>
            <person name="Culley D."/>
            <person name="Crous P.W."/>
            <person name="Fauchery L."/>
            <person name="Girlanda M."/>
            <person name="Hayes R.D."/>
            <person name="Keri Z."/>
            <person name="LaButti K."/>
            <person name="Lipzen A."/>
            <person name="Lombard V."/>
            <person name="Magnuson J."/>
            <person name="Maillard F."/>
            <person name="Murat C."/>
            <person name="Nolan M."/>
            <person name="Ohm R.A."/>
            <person name="Pangilinan J."/>
            <person name="Pereira M.F."/>
            <person name="Perotto S."/>
            <person name="Peter M."/>
            <person name="Pfister S."/>
            <person name="Riley R."/>
            <person name="Sitrit Y."/>
            <person name="Stielow J.B."/>
            <person name="Szollosi G."/>
            <person name="Zifcakova L."/>
            <person name="Stursova M."/>
            <person name="Spatafora J.W."/>
            <person name="Tedersoo L."/>
            <person name="Vaario L.M."/>
            <person name="Yamada A."/>
            <person name="Yan M."/>
            <person name="Wang P."/>
            <person name="Xu J."/>
            <person name="Bruns T."/>
            <person name="Baldrian P."/>
            <person name="Vilgalys R."/>
            <person name="Dunand C."/>
            <person name="Henrissat B."/>
            <person name="Grigoriev I.V."/>
            <person name="Hibbett D."/>
            <person name="Nagy L.G."/>
            <person name="Martin F.M."/>
        </authorList>
    </citation>
    <scope>NUCLEOTIDE SEQUENCE</scope>
    <source>
        <strain evidence="3">BED1</strain>
    </source>
</reference>
<reference evidence="3" key="1">
    <citation type="submission" date="2019-10" db="EMBL/GenBank/DDBJ databases">
        <authorList>
            <consortium name="DOE Joint Genome Institute"/>
            <person name="Kuo A."/>
            <person name="Miyauchi S."/>
            <person name="Kiss E."/>
            <person name="Drula E."/>
            <person name="Kohler A."/>
            <person name="Sanchez-Garcia M."/>
            <person name="Andreopoulos B."/>
            <person name="Barry K.W."/>
            <person name="Bonito G."/>
            <person name="Buee M."/>
            <person name="Carver A."/>
            <person name="Chen C."/>
            <person name="Cichocki N."/>
            <person name="Clum A."/>
            <person name="Culley D."/>
            <person name="Crous P.W."/>
            <person name="Fauchery L."/>
            <person name="Girlanda M."/>
            <person name="Hayes R."/>
            <person name="Keri Z."/>
            <person name="LaButti K."/>
            <person name="Lipzen A."/>
            <person name="Lombard V."/>
            <person name="Magnuson J."/>
            <person name="Maillard F."/>
            <person name="Morin E."/>
            <person name="Murat C."/>
            <person name="Nolan M."/>
            <person name="Ohm R."/>
            <person name="Pangilinan J."/>
            <person name="Pereira M."/>
            <person name="Perotto S."/>
            <person name="Peter M."/>
            <person name="Riley R."/>
            <person name="Sitrit Y."/>
            <person name="Stielow B."/>
            <person name="Szollosi G."/>
            <person name="Zifcakova L."/>
            <person name="Stursova M."/>
            <person name="Spatafora J.W."/>
            <person name="Tedersoo L."/>
            <person name="Vaario L.-M."/>
            <person name="Yamada A."/>
            <person name="Yan M."/>
            <person name="Wang P."/>
            <person name="Xu J."/>
            <person name="Bruns T."/>
            <person name="Baldrian P."/>
            <person name="Vilgalys R."/>
            <person name="Henrissat B."/>
            <person name="Grigoriev I.V."/>
            <person name="Hibbett D."/>
            <person name="Nagy L.G."/>
            <person name="Martin F.M."/>
        </authorList>
    </citation>
    <scope>NUCLEOTIDE SEQUENCE</scope>
    <source>
        <strain evidence="3">BED1</strain>
    </source>
</reference>
<dbReference type="Proteomes" id="UP001194468">
    <property type="component" value="Unassembled WGS sequence"/>
</dbReference>
<protein>
    <recommendedName>
        <fullName evidence="2">Fungal lipase-type domain-containing protein</fullName>
    </recommendedName>
</protein>
<evidence type="ECO:0000313" key="4">
    <source>
        <dbReference type="Proteomes" id="UP001194468"/>
    </source>
</evidence>
<comment type="caution">
    <text evidence="3">The sequence shown here is derived from an EMBL/GenBank/DDBJ whole genome shotgun (WGS) entry which is preliminary data.</text>
</comment>
<evidence type="ECO:0000259" key="2">
    <source>
        <dbReference type="Pfam" id="PF01764"/>
    </source>
</evidence>
<dbReference type="Pfam" id="PF01764">
    <property type="entry name" value="Lipase_3"/>
    <property type="match status" value="1"/>
</dbReference>
<keyword evidence="4" id="KW-1185">Reference proteome</keyword>
<gene>
    <name evidence="3" type="ORF">L210DRAFT_3639219</name>
</gene>
<feature type="region of interest" description="Disordered" evidence="1">
    <location>
        <begin position="416"/>
        <end position="440"/>
    </location>
</feature>
<dbReference type="InterPro" id="IPR029058">
    <property type="entry name" value="AB_hydrolase_fold"/>
</dbReference>
<name>A0AAD4CAI6_BOLED</name>
<dbReference type="EMBL" id="WHUW01000001">
    <property type="protein sequence ID" value="KAF8452744.1"/>
    <property type="molecule type" value="Genomic_DNA"/>
</dbReference>
<dbReference type="SUPFAM" id="SSF53474">
    <property type="entry name" value="alpha/beta-Hydrolases"/>
    <property type="match status" value="1"/>
</dbReference>
<feature type="domain" description="Fungal lipase-type" evidence="2">
    <location>
        <begin position="164"/>
        <end position="289"/>
    </location>
</feature>
<sequence>MDGVFKDPIFVVQLQISCGLKASEMSLDVFQQVFLLSLASNVVNVYEGTQTSLQKALQKVLRDTLPSIGWELVWGPVVWKNKPVEDTTGPDNAWYVARHPKLKLDDGSVRSTYVIAIAGTPPKSQYAWSQENFAVNSVSDFNVWVAGGIQNPPVVVPATAIQQNTPYIATGIVKAVQLLLTTKAPEGAMSEGNTLLDFITNRSGNDRFIATGHSLGGALSSSLALSLVSAGVISADNTLTYPSAAPSPGNKPFTDLFVQTFPARKLDSAGTYQGWNLNLVNTLDIVPQAWSVRTLISPKQNLYNIPPIYGRPVLPFVKGIAHVFAVHTLRSGTLYFPLPSQYFTRAPPFTPPKTLLEFLGLAVPEHQQAYFDEVGVTVPTLDKSGDDGLRSKTEEEILFDYPIIAGFEWAREHPKEAEKEIENVEDSDEGKACLNDNAVN</sequence>
<dbReference type="InterPro" id="IPR002921">
    <property type="entry name" value="Fungal_lipase-type"/>
</dbReference>
<evidence type="ECO:0000256" key="1">
    <source>
        <dbReference type="SAM" id="MobiDB-lite"/>
    </source>
</evidence>
<dbReference type="Gene3D" id="3.40.50.1820">
    <property type="entry name" value="alpha/beta hydrolase"/>
    <property type="match status" value="1"/>
</dbReference>
<organism evidence="3 4">
    <name type="scientific">Boletus edulis BED1</name>
    <dbReference type="NCBI Taxonomy" id="1328754"/>
    <lineage>
        <taxon>Eukaryota</taxon>
        <taxon>Fungi</taxon>
        <taxon>Dikarya</taxon>
        <taxon>Basidiomycota</taxon>
        <taxon>Agaricomycotina</taxon>
        <taxon>Agaricomycetes</taxon>
        <taxon>Agaricomycetidae</taxon>
        <taxon>Boletales</taxon>
        <taxon>Boletineae</taxon>
        <taxon>Boletaceae</taxon>
        <taxon>Boletoideae</taxon>
        <taxon>Boletus</taxon>
    </lineage>
</organism>
<dbReference type="GO" id="GO:0006629">
    <property type="term" value="P:lipid metabolic process"/>
    <property type="evidence" value="ECO:0007669"/>
    <property type="project" value="InterPro"/>
</dbReference>
<accession>A0AAD4CAI6</accession>
<evidence type="ECO:0000313" key="3">
    <source>
        <dbReference type="EMBL" id="KAF8452744.1"/>
    </source>
</evidence>
<dbReference type="AlphaFoldDB" id="A0AAD4CAI6"/>
<proteinExistence type="predicted"/>